<reference evidence="2 3" key="1">
    <citation type="submission" date="2023-06" db="EMBL/GenBank/DDBJ databases">
        <title>Roseiconus lacunae JC819 isolated from Gulf of Mannar region, Tamil Nadu.</title>
        <authorList>
            <person name="Pk S."/>
            <person name="Ch S."/>
            <person name="Ch V.R."/>
        </authorList>
    </citation>
    <scope>NUCLEOTIDE SEQUENCE [LARGE SCALE GENOMIC DNA]</scope>
    <source>
        <strain evidence="2 3">JC819</strain>
    </source>
</reference>
<proteinExistence type="predicted"/>
<keyword evidence="1" id="KW-1133">Transmembrane helix</keyword>
<sequence>MLALRFTISSLLACVTVLAVAFSMIKYANDNVAQVLEFCAVVAGCSGLVVAGYSSGRTQVFAKTYGIFSLAMLWFRPTPR</sequence>
<keyword evidence="1" id="KW-0812">Transmembrane</keyword>
<protein>
    <submittedName>
        <fullName evidence="2">Uncharacterized protein</fullName>
    </submittedName>
</protein>
<comment type="caution">
    <text evidence="2">The sequence shown here is derived from an EMBL/GenBank/DDBJ whole genome shotgun (WGS) entry which is preliminary data.</text>
</comment>
<evidence type="ECO:0000313" key="3">
    <source>
        <dbReference type="Proteomes" id="UP001239462"/>
    </source>
</evidence>
<dbReference type="Proteomes" id="UP001239462">
    <property type="component" value="Unassembled WGS sequence"/>
</dbReference>
<gene>
    <name evidence="2" type="ORF">QTN89_29505</name>
</gene>
<dbReference type="EMBL" id="JASZZN010000280">
    <property type="protein sequence ID" value="MDM4019627.1"/>
    <property type="molecule type" value="Genomic_DNA"/>
</dbReference>
<evidence type="ECO:0000256" key="1">
    <source>
        <dbReference type="SAM" id="Phobius"/>
    </source>
</evidence>
<feature type="non-terminal residue" evidence="2">
    <location>
        <position position="80"/>
    </location>
</feature>
<dbReference type="RefSeq" id="WP_289167742.1">
    <property type="nucleotide sequence ID" value="NZ_JASZZN010000280.1"/>
</dbReference>
<keyword evidence="1" id="KW-0472">Membrane</keyword>
<name>A0ABT7PSZ8_9BACT</name>
<accession>A0ABT7PSZ8</accession>
<organism evidence="2 3">
    <name type="scientific">Roseiconus lacunae</name>
    <dbReference type="NCBI Taxonomy" id="2605694"/>
    <lineage>
        <taxon>Bacteria</taxon>
        <taxon>Pseudomonadati</taxon>
        <taxon>Planctomycetota</taxon>
        <taxon>Planctomycetia</taxon>
        <taxon>Pirellulales</taxon>
        <taxon>Pirellulaceae</taxon>
        <taxon>Roseiconus</taxon>
    </lineage>
</organism>
<keyword evidence="3" id="KW-1185">Reference proteome</keyword>
<feature type="transmembrane region" description="Helical" evidence="1">
    <location>
        <begin position="33"/>
        <end position="53"/>
    </location>
</feature>
<evidence type="ECO:0000313" key="2">
    <source>
        <dbReference type="EMBL" id="MDM4019627.1"/>
    </source>
</evidence>